<dbReference type="AlphaFoldDB" id="A0A7M7IIZ4"/>
<evidence type="ECO:0000313" key="3">
    <source>
        <dbReference type="Proteomes" id="UP000005203"/>
    </source>
</evidence>
<gene>
    <name evidence="4" type="primary">LOC107964884</name>
</gene>
<reference evidence="2" key="1">
    <citation type="submission" date="2021-01" db="UniProtKB">
        <authorList>
            <consortium name="EnsemblMetazoa"/>
        </authorList>
    </citation>
    <scope>IDENTIFICATION</scope>
    <source>
        <strain evidence="2">DH4</strain>
    </source>
</reference>
<evidence type="ECO:0000256" key="1">
    <source>
        <dbReference type="SAM" id="Coils"/>
    </source>
</evidence>
<evidence type="ECO:0000313" key="2">
    <source>
        <dbReference type="EnsemblMetazoa" id="XP_016769216"/>
    </source>
</evidence>
<protein>
    <submittedName>
        <fullName evidence="4">Uncharacterized protein LOC107964884</fullName>
    </submittedName>
</protein>
<accession>A0A7M7IIZ4</accession>
<organism evidence="2">
    <name type="scientific">Apis mellifera</name>
    <name type="common">Honeybee</name>
    <dbReference type="NCBI Taxonomy" id="7460"/>
    <lineage>
        <taxon>Eukaryota</taxon>
        <taxon>Metazoa</taxon>
        <taxon>Ecdysozoa</taxon>
        <taxon>Arthropoda</taxon>
        <taxon>Hexapoda</taxon>
        <taxon>Insecta</taxon>
        <taxon>Pterygota</taxon>
        <taxon>Neoptera</taxon>
        <taxon>Endopterygota</taxon>
        <taxon>Hymenoptera</taxon>
        <taxon>Apocrita</taxon>
        <taxon>Aculeata</taxon>
        <taxon>Apoidea</taxon>
        <taxon>Anthophila</taxon>
        <taxon>Apidae</taxon>
        <taxon>Apis</taxon>
    </lineage>
</organism>
<dbReference type="OrthoDB" id="7664046at2759"/>
<dbReference type="Proteomes" id="UP000005203">
    <property type="component" value="Linkage group LG8"/>
</dbReference>
<feature type="coiled-coil region" evidence="1">
    <location>
        <begin position="27"/>
        <end position="54"/>
    </location>
</feature>
<accession>A0A8B7KLC7</accession>
<dbReference type="RefSeq" id="XP_016769216.1">
    <property type="nucleotide sequence ID" value="XM_016913727.2"/>
</dbReference>
<name>A0A7M7IIZ4_APIME</name>
<dbReference type="KEGG" id="ame:107964884"/>
<dbReference type="GeneID" id="107964884"/>
<keyword evidence="1" id="KW-0175">Coiled coil</keyword>
<reference evidence="4" key="2">
    <citation type="submission" date="2025-04" db="UniProtKB">
        <authorList>
            <consortium name="RefSeq"/>
        </authorList>
    </citation>
    <scope>IDENTIFICATION</scope>
    <source>
        <strain evidence="4">DH4</strain>
        <tissue evidence="4">Whole body</tissue>
    </source>
</reference>
<keyword evidence="3" id="KW-1185">Reference proteome</keyword>
<dbReference type="EnsemblMetazoa" id="XM_016913727">
    <property type="protein sequence ID" value="XP_016769216"/>
    <property type="gene ID" value="LOC107964884"/>
</dbReference>
<proteinExistence type="predicted"/>
<evidence type="ECO:0000313" key="4">
    <source>
        <dbReference type="RefSeq" id="XP_016769216.1"/>
    </source>
</evidence>
<sequence length="381" mass="44546">MDSMDEDMFALSDDELPISTSKCNPVEEHLMKQLSDVQTRIQKTKNDIKEIQDMTKHALESLYNQALYGRNITLDCDSDLYTIDGQPVIKKIKHKSDSCEYMIIKSNWKYIFSDKWVIGIELMNNSEKTLSNPQIYVSLKDNDELCGISMFWKLVNEIFSYRIDKIQPNSYVIATVALNVPKFDKNPFCDVYGTISYKIEENEYQIPIPVIRLTIEDTIDKNYQIKFLTERNHAFQVETKDILPMILALRSTSVEKIIDVQIKKIPKKEKEFLTFLKEKSFEAIFENIYIVQTTSCLMHCLIEILPIIEGEEKLRISSRSNHQMNIILRFLKDHFSDMIIEEDISPFRAAMVLMNELKLYLEDTSTAERQMARIRTDLLIP</sequence>